<protein>
    <submittedName>
        <fullName evidence="1">Uncharacterized protein</fullName>
    </submittedName>
</protein>
<dbReference type="EMBL" id="CP012746">
    <property type="protein sequence ID" value="ALL64949.1"/>
    <property type="molecule type" value="Genomic_DNA"/>
</dbReference>
<proteinExistence type="predicted"/>
<name>A0A0N7JTZ0_9BURK</name>
<sequence>MLRRASMRYLKIPFNVPRHVAAGATVSTRFASTVAANTAQDCAQR</sequence>
<accession>A0A0N7JTZ0</accession>
<evidence type="ECO:0000313" key="1">
    <source>
        <dbReference type="EMBL" id="ALL64949.1"/>
    </source>
</evidence>
<gene>
    <name evidence="1" type="ORF">K788_0002454</name>
</gene>
<evidence type="ECO:0000313" key="2">
    <source>
        <dbReference type="Proteomes" id="UP000019146"/>
    </source>
</evidence>
<dbReference type="AlphaFoldDB" id="A0A0N7JTZ0"/>
<reference evidence="1 2" key="1">
    <citation type="journal article" date="2014" name="Genome Announc.">
        <title>Draft Genome Sequence of the Haloacid-Degrading Burkholderia caribensis Strain MBA4.</title>
        <authorList>
            <person name="Pan Y."/>
            <person name="Kong K.F."/>
            <person name="Tsang J.S."/>
        </authorList>
    </citation>
    <scope>NUCLEOTIDE SEQUENCE [LARGE SCALE GENOMIC DNA]</scope>
    <source>
        <strain evidence="1 2">MBA4</strain>
    </source>
</reference>
<dbReference type="Proteomes" id="UP000019146">
    <property type="component" value="Chromosome 1"/>
</dbReference>
<dbReference type="KEGG" id="bcai:K788_0002454"/>
<organism evidence="1 2">
    <name type="scientific">Paraburkholderia caribensis MBA4</name>
    <dbReference type="NCBI Taxonomy" id="1323664"/>
    <lineage>
        <taxon>Bacteria</taxon>
        <taxon>Pseudomonadati</taxon>
        <taxon>Pseudomonadota</taxon>
        <taxon>Betaproteobacteria</taxon>
        <taxon>Burkholderiales</taxon>
        <taxon>Burkholderiaceae</taxon>
        <taxon>Paraburkholderia</taxon>
    </lineage>
</organism>